<keyword evidence="3" id="KW-1185">Reference proteome</keyword>
<dbReference type="PANTHER" id="PTHR46957:SF3">
    <property type="entry name" value="CYTOKINE RECEPTOR"/>
    <property type="match status" value="1"/>
</dbReference>
<evidence type="ECO:0000313" key="2">
    <source>
        <dbReference type="EMBL" id="CAL4244542.1"/>
    </source>
</evidence>
<evidence type="ECO:0000313" key="3">
    <source>
        <dbReference type="Proteomes" id="UP001497623"/>
    </source>
</evidence>
<dbReference type="InterPro" id="IPR036116">
    <property type="entry name" value="FN3_sf"/>
</dbReference>
<sequence length="210" mass="22222">PGKSINVTSKIINPNSLEVNWSVPLDNPCSITSYTVIWTNSSDGEEQEGNVTAPPYNITGLSACTNYTFTVIAYTEKGPGAPSDSVTLTTEIDAPGKSTNVTSKIINPNSLEVNWSMPLGNPCSITSYTVIWTNSSGGAEQEGNVTAPPYNITGLTACTNYTFNVIAYTEKGPGTPSDSVTLTTETEVPGKSTNVTSKIINPNSLEVNWS</sequence>
<comment type="caution">
    <text evidence="2">The sequence shown here is derived from an EMBL/GenBank/DDBJ whole genome shotgun (WGS) entry which is preliminary data.</text>
</comment>
<dbReference type="InterPro" id="IPR013783">
    <property type="entry name" value="Ig-like_fold"/>
</dbReference>
<dbReference type="InterPro" id="IPR003961">
    <property type="entry name" value="FN3_dom"/>
</dbReference>
<dbReference type="InterPro" id="IPR050713">
    <property type="entry name" value="RTP_Phos/Ushers"/>
</dbReference>
<dbReference type="Proteomes" id="UP001497623">
    <property type="component" value="Unassembled WGS sequence"/>
</dbReference>
<dbReference type="PROSITE" id="PS50853">
    <property type="entry name" value="FN3"/>
    <property type="match status" value="2"/>
</dbReference>
<dbReference type="Pfam" id="PF00041">
    <property type="entry name" value="fn3"/>
    <property type="match status" value="2"/>
</dbReference>
<dbReference type="SUPFAM" id="SSF49265">
    <property type="entry name" value="Fibronectin type III"/>
    <property type="match status" value="1"/>
</dbReference>
<dbReference type="AlphaFoldDB" id="A0AAV2SUZ3"/>
<dbReference type="CDD" id="cd00063">
    <property type="entry name" value="FN3"/>
    <property type="match status" value="2"/>
</dbReference>
<evidence type="ECO:0000259" key="1">
    <source>
        <dbReference type="PROSITE" id="PS50853"/>
    </source>
</evidence>
<dbReference type="Gene3D" id="2.60.40.10">
    <property type="entry name" value="Immunoglobulins"/>
    <property type="match status" value="2"/>
</dbReference>
<feature type="domain" description="Fibronectin type-III" evidence="1">
    <location>
        <begin position="97"/>
        <end position="187"/>
    </location>
</feature>
<feature type="non-terminal residue" evidence="2">
    <location>
        <position position="1"/>
    </location>
</feature>
<organism evidence="2 3">
    <name type="scientific">Meganyctiphanes norvegica</name>
    <name type="common">Northern krill</name>
    <name type="synonym">Thysanopoda norvegica</name>
    <dbReference type="NCBI Taxonomy" id="48144"/>
    <lineage>
        <taxon>Eukaryota</taxon>
        <taxon>Metazoa</taxon>
        <taxon>Ecdysozoa</taxon>
        <taxon>Arthropoda</taxon>
        <taxon>Crustacea</taxon>
        <taxon>Multicrustacea</taxon>
        <taxon>Malacostraca</taxon>
        <taxon>Eumalacostraca</taxon>
        <taxon>Eucarida</taxon>
        <taxon>Euphausiacea</taxon>
        <taxon>Euphausiidae</taxon>
        <taxon>Meganyctiphanes</taxon>
    </lineage>
</organism>
<dbReference type="PANTHER" id="PTHR46957">
    <property type="entry name" value="CYTOKINE RECEPTOR"/>
    <property type="match status" value="1"/>
</dbReference>
<protein>
    <recommendedName>
        <fullName evidence="1">Fibronectin type-III domain-containing protein</fullName>
    </recommendedName>
</protein>
<gene>
    <name evidence="2" type="ORF">MNOR_LOCUS40950</name>
</gene>
<reference evidence="2 3" key="1">
    <citation type="submission" date="2024-05" db="EMBL/GenBank/DDBJ databases">
        <authorList>
            <person name="Wallberg A."/>
        </authorList>
    </citation>
    <scope>NUCLEOTIDE SEQUENCE [LARGE SCALE GENOMIC DNA]</scope>
</reference>
<dbReference type="GO" id="GO:0016020">
    <property type="term" value="C:membrane"/>
    <property type="evidence" value="ECO:0007669"/>
    <property type="project" value="UniProtKB-SubCell"/>
</dbReference>
<name>A0AAV2SUZ3_MEGNR</name>
<accession>A0AAV2SUZ3</accession>
<dbReference type="EMBL" id="CAXKWB010136323">
    <property type="protein sequence ID" value="CAL4244542.1"/>
    <property type="molecule type" value="Genomic_DNA"/>
</dbReference>
<feature type="non-terminal residue" evidence="2">
    <location>
        <position position="210"/>
    </location>
</feature>
<feature type="domain" description="Fibronectin type-III" evidence="1">
    <location>
        <begin position="3"/>
        <end position="93"/>
    </location>
</feature>
<proteinExistence type="predicted"/>
<dbReference type="SMART" id="SM00060">
    <property type="entry name" value="FN3"/>
    <property type="match status" value="2"/>
</dbReference>